<dbReference type="PROSITE" id="PS50077">
    <property type="entry name" value="HEAT_REPEAT"/>
    <property type="match status" value="1"/>
</dbReference>
<keyword evidence="3 4" id="KW-0408">Iron</keyword>
<evidence type="ECO:0000313" key="8">
    <source>
        <dbReference type="Proteomes" id="UP000320735"/>
    </source>
</evidence>
<dbReference type="Gene3D" id="1.10.760.10">
    <property type="entry name" value="Cytochrome c-like domain"/>
    <property type="match status" value="1"/>
</dbReference>
<keyword evidence="8" id="KW-1185">Reference proteome</keyword>
<name>A0A5C6BAU4_9PLAN</name>
<evidence type="ECO:0000313" key="7">
    <source>
        <dbReference type="EMBL" id="TWU09213.1"/>
    </source>
</evidence>
<dbReference type="PROSITE" id="PS51007">
    <property type="entry name" value="CYTC"/>
    <property type="match status" value="1"/>
</dbReference>
<dbReference type="PANTHER" id="PTHR33546">
    <property type="entry name" value="LARGE, MULTIFUNCTIONAL SECRETED PROTEIN-RELATED"/>
    <property type="match status" value="1"/>
</dbReference>
<dbReference type="AlphaFoldDB" id="A0A5C6BAU4"/>
<dbReference type="InterPro" id="IPR016024">
    <property type="entry name" value="ARM-type_fold"/>
</dbReference>
<protein>
    <submittedName>
        <fullName evidence="7">Cytochrome c</fullName>
    </submittedName>
</protein>
<dbReference type="PANTHER" id="PTHR33546:SF1">
    <property type="entry name" value="LARGE, MULTIFUNCTIONAL SECRETED PROTEIN"/>
    <property type="match status" value="1"/>
</dbReference>
<dbReference type="GO" id="GO:0046872">
    <property type="term" value="F:metal ion binding"/>
    <property type="evidence" value="ECO:0007669"/>
    <property type="project" value="UniProtKB-KW"/>
</dbReference>
<dbReference type="SUPFAM" id="SSF48371">
    <property type="entry name" value="ARM repeat"/>
    <property type="match status" value="1"/>
</dbReference>
<gene>
    <name evidence="7" type="ORF">CA54_44530</name>
</gene>
<organism evidence="7 8">
    <name type="scientific">Symmachiella macrocystis</name>
    <dbReference type="NCBI Taxonomy" id="2527985"/>
    <lineage>
        <taxon>Bacteria</taxon>
        <taxon>Pseudomonadati</taxon>
        <taxon>Planctomycetota</taxon>
        <taxon>Planctomycetia</taxon>
        <taxon>Planctomycetales</taxon>
        <taxon>Planctomycetaceae</taxon>
        <taxon>Symmachiella</taxon>
    </lineage>
</organism>
<evidence type="ECO:0000259" key="6">
    <source>
        <dbReference type="PROSITE" id="PS51007"/>
    </source>
</evidence>
<dbReference type="InterPro" id="IPR013427">
    <property type="entry name" value="Haem-bd_dom_put"/>
</dbReference>
<feature type="signal peptide" evidence="5">
    <location>
        <begin position="1"/>
        <end position="28"/>
    </location>
</feature>
<feature type="chain" id="PRO_5023066925" evidence="5">
    <location>
        <begin position="29"/>
        <end position="1016"/>
    </location>
</feature>
<dbReference type="InterPro" id="IPR011989">
    <property type="entry name" value="ARM-like"/>
</dbReference>
<dbReference type="Pfam" id="PF23500">
    <property type="entry name" value="DUF7133"/>
    <property type="match status" value="1"/>
</dbReference>
<sequence length="1016" mass="110834" precursor="true">MNTRTCHLPLIASLVLLALASAPLSVFSADDEEKPLADRLPRIPATESNKALDTFEVQRGFSLETVAHEPNVADPVSACFDENGRMFVAEMHGYPYSQEPTKLNPKGGGKQDAGIVRMLEDTNGDGIYDRSAVFADKISWCTSVLCYRGGVFVISPPHIYYFKDTNGDDVADIREIVYSGFGRGNVQALPNNLKWGLDNRIYGAGASLGAEITNRGEKMAKIGQQDFRFDPVSEKLEPQSGGAQFGMSFDDWGNRFLATNSNHMIHVVYPYEYLVRNPYLPVPSVTRSIAKEGGAAPVFRRSPPEPWRVVRTKRRMENPKFAKNAGTERFAIGFFTSATSPTIYQGSAYPPEYRGNAFIGDVGGNLIHRKTVEADGASFVATRADDNVEFIASTDNWFRPVNFVNAPDGTLFVLDMYRETIEHPYSIPEDIKAHLDLESGHDRGRIYRLVSPDMQRITPPKLGKAPVEELVKNLESPNIWNRETAQRLIWERQDKSAVAPLRKLLRESSSELGRLHALCTLDGIKSLKADDVLIGLSDPHAGVRQHAVRLSSSVADKSSEVMSKLVELVDDPDYRVRLQVAFTLGDIAHEEAAEALAKMSIQYSDDKEMRIAILSSMTANAPVVALRLLANDTFRNTARSGEILSLLAGIVASGKNPAETVKLLAAISTLSADSLNVQRRMLKAIGEGLARNKSTIGKLLAGDKKRKVPDDVKQSVAALFTRAGETAIDENAPPANRSAAVEILAYADFDTVADTLTELITPQTPTALQIAAVNALSTQNDAQVAGVLLEGWRGYFPAVRAAVIEALIRSDDRTQQLLVAMGDGEVTSAELPRDKKQLLLNHQNDKIRAAARKLFGSEVSGDRGKVVADYQAALELEGNAERGKKVFEKTCSVCHKVGELGVQVGPDLASTQNKTPQDLLVNILDPNREALPQYTTYSVVTSAGKTLSGIVTGESANSITLLRAEGKQDVVLRAEIDVLASNGVSLMPEGLEKDIPPQAMADLMAFIRQIRPAKAK</sequence>
<dbReference type="OrthoDB" id="230287at2"/>
<dbReference type="Gene3D" id="2.120.10.30">
    <property type="entry name" value="TolB, C-terminal domain"/>
    <property type="match status" value="1"/>
</dbReference>
<dbReference type="NCBIfam" id="TIGR02603">
    <property type="entry name" value="CxxCH_TIGR02603"/>
    <property type="match status" value="1"/>
</dbReference>
<evidence type="ECO:0000256" key="1">
    <source>
        <dbReference type="ARBA" id="ARBA00022617"/>
    </source>
</evidence>
<keyword evidence="5" id="KW-0732">Signal</keyword>
<dbReference type="SUPFAM" id="SSF50952">
    <property type="entry name" value="Soluble quinoprotein glucose dehydrogenase"/>
    <property type="match status" value="1"/>
</dbReference>
<dbReference type="InterPro" id="IPR013428">
    <property type="entry name" value="Membrane-bound_put_N"/>
</dbReference>
<dbReference type="EMBL" id="SJPP01000002">
    <property type="protein sequence ID" value="TWU09213.1"/>
    <property type="molecule type" value="Genomic_DNA"/>
</dbReference>
<dbReference type="SUPFAM" id="SSF46626">
    <property type="entry name" value="Cytochrome c"/>
    <property type="match status" value="1"/>
</dbReference>
<keyword evidence="1 4" id="KW-0349">Heme</keyword>
<evidence type="ECO:0000256" key="3">
    <source>
        <dbReference type="ARBA" id="ARBA00023004"/>
    </source>
</evidence>
<proteinExistence type="predicted"/>
<reference evidence="7 8" key="1">
    <citation type="submission" date="2019-02" db="EMBL/GenBank/DDBJ databases">
        <title>Deep-cultivation of Planctomycetes and their phenomic and genomic characterization uncovers novel biology.</title>
        <authorList>
            <person name="Wiegand S."/>
            <person name="Jogler M."/>
            <person name="Boedeker C."/>
            <person name="Pinto D."/>
            <person name="Vollmers J."/>
            <person name="Rivas-Marin E."/>
            <person name="Kohn T."/>
            <person name="Peeters S.H."/>
            <person name="Heuer A."/>
            <person name="Rast P."/>
            <person name="Oberbeckmann S."/>
            <person name="Bunk B."/>
            <person name="Jeske O."/>
            <person name="Meyerdierks A."/>
            <person name="Storesund J.E."/>
            <person name="Kallscheuer N."/>
            <person name="Luecker S."/>
            <person name="Lage O.M."/>
            <person name="Pohl T."/>
            <person name="Merkel B.J."/>
            <person name="Hornburger P."/>
            <person name="Mueller R.-W."/>
            <person name="Bruemmer F."/>
            <person name="Labrenz M."/>
            <person name="Spormann A.M."/>
            <person name="Op Den Camp H."/>
            <person name="Overmann J."/>
            <person name="Amann R."/>
            <person name="Jetten M.S.M."/>
            <person name="Mascher T."/>
            <person name="Medema M.H."/>
            <person name="Devos D.P."/>
            <person name="Kaster A.-K."/>
            <person name="Ovreas L."/>
            <person name="Rohde M."/>
            <person name="Galperin M.Y."/>
            <person name="Jogler C."/>
        </authorList>
    </citation>
    <scope>NUCLEOTIDE SEQUENCE [LARGE SCALE GENOMIC DNA]</scope>
    <source>
        <strain evidence="7 8">CA54</strain>
    </source>
</reference>
<dbReference type="Proteomes" id="UP000320735">
    <property type="component" value="Unassembled WGS sequence"/>
</dbReference>
<dbReference type="Pfam" id="PF13646">
    <property type="entry name" value="HEAT_2"/>
    <property type="match status" value="1"/>
</dbReference>
<comment type="caution">
    <text evidence="7">The sequence shown here is derived from an EMBL/GenBank/DDBJ whole genome shotgun (WGS) entry which is preliminary data.</text>
</comment>
<accession>A0A5C6BAU4</accession>
<dbReference type="InterPro" id="IPR036909">
    <property type="entry name" value="Cyt_c-like_dom_sf"/>
</dbReference>
<evidence type="ECO:0000256" key="5">
    <source>
        <dbReference type="SAM" id="SignalP"/>
    </source>
</evidence>
<evidence type="ECO:0000256" key="2">
    <source>
        <dbReference type="ARBA" id="ARBA00022723"/>
    </source>
</evidence>
<dbReference type="GO" id="GO:0020037">
    <property type="term" value="F:heme binding"/>
    <property type="evidence" value="ECO:0007669"/>
    <property type="project" value="InterPro"/>
</dbReference>
<dbReference type="InterPro" id="IPR009056">
    <property type="entry name" value="Cyt_c-like_dom"/>
</dbReference>
<dbReference type="InterPro" id="IPR055557">
    <property type="entry name" value="DUF7133"/>
</dbReference>
<dbReference type="GO" id="GO:0009055">
    <property type="term" value="F:electron transfer activity"/>
    <property type="evidence" value="ECO:0007669"/>
    <property type="project" value="InterPro"/>
</dbReference>
<dbReference type="Gene3D" id="1.25.10.10">
    <property type="entry name" value="Leucine-rich Repeat Variant"/>
    <property type="match status" value="1"/>
</dbReference>
<keyword evidence="2 4" id="KW-0479">Metal-binding</keyword>
<dbReference type="InterPro" id="IPR011041">
    <property type="entry name" value="Quinoprot_gluc/sorb_DH_b-prop"/>
</dbReference>
<dbReference type="Pfam" id="PF00034">
    <property type="entry name" value="Cytochrom_C"/>
    <property type="match status" value="1"/>
</dbReference>
<dbReference type="NCBIfam" id="TIGR02604">
    <property type="entry name" value="Piru_Ver_Nterm"/>
    <property type="match status" value="1"/>
</dbReference>
<dbReference type="InterPro" id="IPR011042">
    <property type="entry name" value="6-blade_b-propeller_TolB-like"/>
</dbReference>
<evidence type="ECO:0000256" key="4">
    <source>
        <dbReference type="PROSITE-ProRule" id="PRU00433"/>
    </source>
</evidence>
<dbReference type="InterPro" id="IPR021133">
    <property type="entry name" value="HEAT_type_2"/>
</dbReference>
<feature type="domain" description="Cytochrome c" evidence="6">
    <location>
        <begin position="878"/>
        <end position="1011"/>
    </location>
</feature>
<dbReference type="RefSeq" id="WP_146372937.1">
    <property type="nucleotide sequence ID" value="NZ_SJPP01000002.1"/>
</dbReference>